<evidence type="ECO:0000313" key="2">
    <source>
        <dbReference type="EMBL" id="CDW78325.1"/>
    </source>
</evidence>
<feature type="compositionally biased region" description="Basic and acidic residues" evidence="1">
    <location>
        <begin position="189"/>
        <end position="200"/>
    </location>
</feature>
<sequence length="313" mass="36410">MYTLLYDSYLLEQWITLGSNYYYSEFWRNLNNSQIPSQRNSHLLDQKTNNKSSNLYHPNNEQNSISQNIYHSADKHDIRSLSNKSKSNLGHQIIIAGDDNLIQKFSFNSSNSQQSKTRKARYRQTLMTFLQITKYSKNCNLNPALVKVKVVLLSSPLGKYIKTDGRRALNKQTVEYQQDLKRHLPENVTKISERQDEESPLRGTTSRQIVTQTGRESRPKFIRSSGSQTNHSFEVRSNQRMNSSSIKQRLNTSQNVTRKPIHPKTSVFMQSNPYQSIQNQISKGRKLILNMHQNYDHIEQLKALENIISKIKD</sequence>
<proteinExistence type="predicted"/>
<name>A0A078A7T8_STYLE</name>
<feature type="region of interest" description="Disordered" evidence="1">
    <location>
        <begin position="189"/>
        <end position="255"/>
    </location>
</feature>
<keyword evidence="3" id="KW-1185">Reference proteome</keyword>
<reference evidence="2 3" key="1">
    <citation type="submission" date="2014-06" db="EMBL/GenBank/DDBJ databases">
        <authorList>
            <person name="Swart Estienne"/>
        </authorList>
    </citation>
    <scope>NUCLEOTIDE SEQUENCE [LARGE SCALE GENOMIC DNA]</scope>
    <source>
        <strain evidence="2 3">130c</strain>
    </source>
</reference>
<dbReference type="Proteomes" id="UP000039865">
    <property type="component" value="Unassembled WGS sequence"/>
</dbReference>
<dbReference type="InParanoid" id="A0A078A7T8"/>
<evidence type="ECO:0000256" key="1">
    <source>
        <dbReference type="SAM" id="MobiDB-lite"/>
    </source>
</evidence>
<evidence type="ECO:0000313" key="3">
    <source>
        <dbReference type="Proteomes" id="UP000039865"/>
    </source>
</evidence>
<feature type="compositionally biased region" description="Polar residues" evidence="1">
    <location>
        <begin position="224"/>
        <end position="255"/>
    </location>
</feature>
<organism evidence="2 3">
    <name type="scientific">Stylonychia lemnae</name>
    <name type="common">Ciliate</name>
    <dbReference type="NCBI Taxonomy" id="5949"/>
    <lineage>
        <taxon>Eukaryota</taxon>
        <taxon>Sar</taxon>
        <taxon>Alveolata</taxon>
        <taxon>Ciliophora</taxon>
        <taxon>Intramacronucleata</taxon>
        <taxon>Spirotrichea</taxon>
        <taxon>Stichotrichia</taxon>
        <taxon>Sporadotrichida</taxon>
        <taxon>Oxytrichidae</taxon>
        <taxon>Stylonychinae</taxon>
        <taxon>Stylonychia</taxon>
    </lineage>
</organism>
<dbReference type="AlphaFoldDB" id="A0A078A7T8"/>
<feature type="compositionally biased region" description="Polar residues" evidence="1">
    <location>
        <begin position="202"/>
        <end position="214"/>
    </location>
</feature>
<gene>
    <name evidence="2" type="primary">Contig2003.g2162</name>
    <name evidence="2" type="ORF">STYLEM_7301</name>
</gene>
<dbReference type="EMBL" id="CCKQ01006996">
    <property type="protein sequence ID" value="CDW78325.1"/>
    <property type="molecule type" value="Genomic_DNA"/>
</dbReference>
<protein>
    <submittedName>
        <fullName evidence="2">Uncharacterized protein</fullName>
    </submittedName>
</protein>
<accession>A0A078A7T8</accession>